<evidence type="ECO:0000313" key="3">
    <source>
        <dbReference type="Proteomes" id="UP000185511"/>
    </source>
</evidence>
<name>A0AAC9LFL6_9PSEU</name>
<dbReference type="KEGG" id="acad:UA74_19235"/>
<reference evidence="3" key="1">
    <citation type="submission" date="2016-06" db="EMBL/GenBank/DDBJ databases">
        <title>Complete genome sequence of Actinoalloteichus fjordicus DSM 46855 (=ADI127-17), type strain of the new species Actinoalloteichus fjordicus.</title>
        <authorList>
            <person name="Ruckert C."/>
            <person name="Nouioui I."/>
            <person name="Willmese J."/>
            <person name="van Wezel G."/>
            <person name="Klenk H.-P."/>
            <person name="Kalinowski J."/>
            <person name="Zotchev S.B."/>
        </authorList>
    </citation>
    <scope>NUCLEOTIDE SEQUENCE [LARGE SCALE GENOMIC DNA]</scope>
    <source>
        <strain evidence="3">ADI127-7</strain>
    </source>
</reference>
<feature type="region of interest" description="Disordered" evidence="1">
    <location>
        <begin position="1"/>
        <end position="24"/>
    </location>
</feature>
<keyword evidence="3" id="KW-1185">Reference proteome</keyword>
<gene>
    <name evidence="2" type="ORF">UA74_19235</name>
</gene>
<accession>A0AAC9LFL6</accession>
<dbReference type="EMBL" id="CP016076">
    <property type="protein sequence ID" value="APU15872.1"/>
    <property type="molecule type" value="Genomic_DNA"/>
</dbReference>
<evidence type="ECO:0000313" key="2">
    <source>
        <dbReference type="EMBL" id="APU15872.1"/>
    </source>
</evidence>
<proteinExistence type="predicted"/>
<dbReference type="Proteomes" id="UP000185511">
    <property type="component" value="Chromosome"/>
</dbReference>
<protein>
    <submittedName>
        <fullName evidence="2">Uncharacterized protein</fullName>
    </submittedName>
</protein>
<sequence>MIDPWEAEAAGSASTAEVSASTRGGGVAFRERMATRRGDRPRMVVTLKADIPGIDPFLADAAHPVSMRGVVSVEGIVSRARVSGTLSLFAEGEREAMSYAMHFVDDDGRRWQLSGVKTVRSRNPLELLIGLTTLRAELSLADAAAGPKETQRFVLSIGARDLVRLGASLRGSGPTSARRLRAVARFGSFFTAATLRRR</sequence>
<dbReference type="RefSeq" id="WP_157434305.1">
    <property type="nucleotide sequence ID" value="NZ_CP016076.1"/>
</dbReference>
<feature type="compositionally biased region" description="Low complexity" evidence="1">
    <location>
        <begin position="7"/>
        <end position="21"/>
    </location>
</feature>
<dbReference type="AlphaFoldDB" id="A0AAC9LFL6"/>
<organism evidence="2 3">
    <name type="scientific">Actinoalloteichus fjordicus</name>
    <dbReference type="NCBI Taxonomy" id="1612552"/>
    <lineage>
        <taxon>Bacteria</taxon>
        <taxon>Bacillati</taxon>
        <taxon>Actinomycetota</taxon>
        <taxon>Actinomycetes</taxon>
        <taxon>Pseudonocardiales</taxon>
        <taxon>Pseudonocardiaceae</taxon>
        <taxon>Actinoalloteichus</taxon>
    </lineage>
</organism>
<evidence type="ECO:0000256" key="1">
    <source>
        <dbReference type="SAM" id="MobiDB-lite"/>
    </source>
</evidence>